<proteinExistence type="predicted"/>
<organism evidence="1 2">
    <name type="scientific">Rhodopirellula islandica</name>
    <dbReference type="NCBI Taxonomy" id="595434"/>
    <lineage>
        <taxon>Bacteria</taxon>
        <taxon>Pseudomonadati</taxon>
        <taxon>Planctomycetota</taxon>
        <taxon>Planctomycetia</taxon>
        <taxon>Pirellulales</taxon>
        <taxon>Pirellulaceae</taxon>
        <taxon>Rhodopirellula</taxon>
    </lineage>
</organism>
<evidence type="ECO:0000313" key="1">
    <source>
        <dbReference type="EMBL" id="KLU01363.1"/>
    </source>
</evidence>
<keyword evidence="2" id="KW-1185">Reference proteome</keyword>
<dbReference type="EMBL" id="LECT01000054">
    <property type="protein sequence ID" value="KLU01363.1"/>
    <property type="molecule type" value="Genomic_DNA"/>
</dbReference>
<protein>
    <submittedName>
        <fullName evidence="1">Uncharacterized protein</fullName>
    </submittedName>
</protein>
<dbReference type="AlphaFoldDB" id="A0A0J1B428"/>
<sequence length="37" mass="4371">MRGRRLTLELRAESRQIATENEKRPATRRLLASFELT</sequence>
<dbReference type="Proteomes" id="UP000036367">
    <property type="component" value="Unassembled WGS sequence"/>
</dbReference>
<evidence type="ECO:0000313" key="2">
    <source>
        <dbReference type="Proteomes" id="UP000036367"/>
    </source>
</evidence>
<gene>
    <name evidence="1" type="ORF">RISK_006519</name>
</gene>
<dbReference type="PATRIC" id="fig|595434.4.peg.6201"/>
<comment type="caution">
    <text evidence="1">The sequence shown here is derived from an EMBL/GenBank/DDBJ whole genome shotgun (WGS) entry which is preliminary data.</text>
</comment>
<name>A0A0J1B428_RHOIS</name>
<reference evidence="1" key="1">
    <citation type="submission" date="2015-05" db="EMBL/GenBank/DDBJ databases">
        <title>Permanent draft genome of Rhodopirellula islandicus K833.</title>
        <authorList>
            <person name="Kizina J."/>
            <person name="Richter M."/>
            <person name="Glockner F.O."/>
            <person name="Harder J."/>
        </authorList>
    </citation>
    <scope>NUCLEOTIDE SEQUENCE [LARGE SCALE GENOMIC DNA]</scope>
    <source>
        <strain evidence="1">K833</strain>
    </source>
</reference>
<accession>A0A0J1B428</accession>